<proteinExistence type="predicted"/>
<keyword evidence="3" id="KW-1133">Transmembrane helix</keyword>
<dbReference type="AlphaFoldDB" id="A0A411YKP9"/>
<dbReference type="Proteomes" id="UP000291469">
    <property type="component" value="Chromosome"/>
</dbReference>
<organism evidence="4 5">
    <name type="scientific">Egibacter rhizosphaerae</name>
    <dbReference type="NCBI Taxonomy" id="1670831"/>
    <lineage>
        <taxon>Bacteria</taxon>
        <taxon>Bacillati</taxon>
        <taxon>Actinomycetota</taxon>
        <taxon>Nitriliruptoria</taxon>
        <taxon>Egibacterales</taxon>
        <taxon>Egibacteraceae</taxon>
        <taxon>Egibacter</taxon>
    </lineage>
</organism>
<feature type="compositionally biased region" description="Pro residues" evidence="2">
    <location>
        <begin position="404"/>
        <end position="413"/>
    </location>
</feature>
<feature type="transmembrane region" description="Helical" evidence="3">
    <location>
        <begin position="129"/>
        <end position="147"/>
    </location>
</feature>
<name>A0A411YKP9_9ACTN</name>
<keyword evidence="3" id="KW-0472">Membrane</keyword>
<sequence>MFELDNRDLASLLLMGVFLLTAFSRRRVRESFSDVARAFLRPIILVPLVLLVGHVAGLIYLGFALGIWDAELMRPTVAWFLTAVVAFFSIDKAQRDPRFVRKVGLRTVGIAVTLEFIANLYVLSLGWEIALAVVGVVLVLLAAVASTRPEHRPVATAAEALLGLLGLGVIGYSVRQLVINWSDVDRGGLALEFLLPIWMTLGLLPLLYVFALYAGYEGPARELRRADGTRLARLKAFIALLAKVRTRRSSLGLVKLYWTRQMVQADSVRGAMSVVQEMMDEAEARQSAAEAENQRLVDYAGVTGVDSEGRQLDRREFKETTKSLRWLATCHMGHYRQLGRYRPDMLTVIEDPRTFPGLPEDHGIHMHVTADGQCWWAWRRTITGWCFAIGAAEEPPDQWLYDGPEPPEGPPGHDPQWGDGPFDLANEPNW</sequence>
<feature type="transmembrane region" description="Helical" evidence="3">
    <location>
        <begin position="193"/>
        <end position="216"/>
    </location>
</feature>
<protein>
    <submittedName>
        <fullName evidence="4">Uncharacterized protein</fullName>
    </submittedName>
</protein>
<dbReference type="KEGG" id="erz:ER308_20875"/>
<feature type="transmembrane region" description="Helical" evidence="3">
    <location>
        <begin position="103"/>
        <end position="123"/>
    </location>
</feature>
<keyword evidence="1" id="KW-0175">Coiled coil</keyword>
<feature type="transmembrane region" description="Helical" evidence="3">
    <location>
        <begin position="44"/>
        <end position="66"/>
    </location>
</feature>
<evidence type="ECO:0000256" key="2">
    <source>
        <dbReference type="SAM" id="MobiDB-lite"/>
    </source>
</evidence>
<keyword evidence="3" id="KW-0812">Transmembrane</keyword>
<evidence type="ECO:0000313" key="5">
    <source>
        <dbReference type="Proteomes" id="UP000291469"/>
    </source>
</evidence>
<feature type="coiled-coil region" evidence="1">
    <location>
        <begin position="272"/>
        <end position="299"/>
    </location>
</feature>
<evidence type="ECO:0000256" key="3">
    <source>
        <dbReference type="SAM" id="Phobius"/>
    </source>
</evidence>
<feature type="transmembrane region" description="Helical" evidence="3">
    <location>
        <begin position="72"/>
        <end position="91"/>
    </location>
</feature>
<gene>
    <name evidence="4" type="ORF">ER308_20875</name>
</gene>
<accession>A0A411YKP9</accession>
<evidence type="ECO:0000313" key="4">
    <source>
        <dbReference type="EMBL" id="QBI21767.1"/>
    </source>
</evidence>
<dbReference type="OrthoDB" id="5096100at2"/>
<keyword evidence="5" id="KW-1185">Reference proteome</keyword>
<reference evidence="4 5" key="1">
    <citation type="submission" date="2019-01" db="EMBL/GenBank/DDBJ databases">
        <title>Egibacter rhizosphaerae EGI 80759T.</title>
        <authorList>
            <person name="Chen D.-D."/>
            <person name="Tian Y."/>
            <person name="Jiao J.-Y."/>
            <person name="Zhang X.-T."/>
            <person name="Zhang Y.-G."/>
            <person name="Zhang Y."/>
            <person name="Xiao M."/>
            <person name="Shu W.-S."/>
            <person name="Li W.-J."/>
        </authorList>
    </citation>
    <scope>NUCLEOTIDE SEQUENCE [LARGE SCALE GENOMIC DNA]</scope>
    <source>
        <strain evidence="4 5">EGI 80759</strain>
    </source>
</reference>
<feature type="transmembrane region" description="Helical" evidence="3">
    <location>
        <begin position="6"/>
        <end position="23"/>
    </location>
</feature>
<dbReference type="EMBL" id="CP036402">
    <property type="protein sequence ID" value="QBI21767.1"/>
    <property type="molecule type" value="Genomic_DNA"/>
</dbReference>
<feature type="region of interest" description="Disordered" evidence="2">
    <location>
        <begin position="396"/>
        <end position="430"/>
    </location>
</feature>
<evidence type="ECO:0000256" key="1">
    <source>
        <dbReference type="SAM" id="Coils"/>
    </source>
</evidence>
<feature type="transmembrane region" description="Helical" evidence="3">
    <location>
        <begin position="154"/>
        <end position="173"/>
    </location>
</feature>
<dbReference type="RefSeq" id="WP_131156759.1">
    <property type="nucleotide sequence ID" value="NZ_CP036402.1"/>
</dbReference>